<evidence type="ECO:0000313" key="3">
    <source>
        <dbReference type="Proteomes" id="UP001432180"/>
    </source>
</evidence>
<evidence type="ECO:0000313" key="2">
    <source>
        <dbReference type="EMBL" id="WPL15609.1"/>
    </source>
</evidence>
<feature type="region of interest" description="Disordered" evidence="1">
    <location>
        <begin position="140"/>
        <end position="161"/>
    </location>
</feature>
<organism evidence="2 3">
    <name type="scientific">Thiorhodovibrio winogradskyi</name>
    <dbReference type="NCBI Taxonomy" id="77007"/>
    <lineage>
        <taxon>Bacteria</taxon>
        <taxon>Pseudomonadati</taxon>
        <taxon>Pseudomonadota</taxon>
        <taxon>Gammaproteobacteria</taxon>
        <taxon>Chromatiales</taxon>
        <taxon>Chromatiaceae</taxon>
        <taxon>Thiorhodovibrio</taxon>
    </lineage>
</organism>
<sequence>MSNTPVAFERQISVFVTKSTNISETVLTALLGALYPSAEHWARKSRPGFTGLKPVPSSRQPSPVKQTQSNKPSQTSRANPAKSNESSQPSPVEQVEPSFQRDQQPDSRYPCYLSARILYGCASPRPVRPLHAGCIMPATSRQASADHAPVDQAPPKQSRRARRQVAIRASPANRIFLQPDRAVRGHPPLTILVSKIITSASALVYNRWLTQFSL</sequence>
<dbReference type="Proteomes" id="UP001432180">
    <property type="component" value="Chromosome"/>
</dbReference>
<proteinExistence type="predicted"/>
<evidence type="ECO:0008006" key="4">
    <source>
        <dbReference type="Google" id="ProtNLM"/>
    </source>
</evidence>
<feature type="region of interest" description="Disordered" evidence="1">
    <location>
        <begin position="45"/>
        <end position="107"/>
    </location>
</feature>
<reference evidence="2 3" key="1">
    <citation type="journal article" date="2023" name="Microorganisms">
        <title>Thiorhodovibrio frisius and Trv. litoralis spp. nov., Two Novel Members from a Clade of Fastidious Purple Sulfur Bacteria That Exhibit Unique Red-Shifted Light-Harvesting Capabilities.</title>
        <authorList>
            <person name="Methner A."/>
            <person name="Kuzyk S.B."/>
            <person name="Petersen J."/>
            <person name="Bauer S."/>
            <person name="Brinkmann H."/>
            <person name="Sichau K."/>
            <person name="Wanner G."/>
            <person name="Wolf J."/>
            <person name="Neumann-Schaal M."/>
            <person name="Henke P."/>
            <person name="Tank M."/>
            <person name="Sproer C."/>
            <person name="Bunk B."/>
            <person name="Overmann J."/>
        </authorList>
    </citation>
    <scope>NUCLEOTIDE SEQUENCE [LARGE SCALE GENOMIC DNA]</scope>
    <source>
        <strain evidence="2 3">DSM 6702</strain>
    </source>
</reference>
<accession>A0ABZ0S510</accession>
<dbReference type="EMBL" id="CP121472">
    <property type="protein sequence ID" value="WPL15609.1"/>
    <property type="molecule type" value="Genomic_DNA"/>
</dbReference>
<feature type="compositionally biased region" description="Polar residues" evidence="1">
    <location>
        <begin position="57"/>
        <end position="91"/>
    </location>
</feature>
<evidence type="ECO:0000256" key="1">
    <source>
        <dbReference type="SAM" id="MobiDB-lite"/>
    </source>
</evidence>
<protein>
    <recommendedName>
        <fullName evidence="4">Transposase</fullName>
    </recommendedName>
</protein>
<name>A0ABZ0S510_9GAMM</name>
<keyword evidence="3" id="KW-1185">Reference proteome</keyword>
<gene>
    <name evidence="2" type="ORF">Thiowin_00511</name>
</gene>